<accession>A0A1Q9E2U1</accession>
<dbReference type="AlphaFoldDB" id="A0A1Q9E2U1"/>
<reference evidence="2 3" key="1">
    <citation type="submission" date="2016-02" db="EMBL/GenBank/DDBJ databases">
        <title>Genome analysis of coral dinoflagellate symbionts highlights evolutionary adaptations to a symbiotic lifestyle.</title>
        <authorList>
            <person name="Aranda M."/>
            <person name="Li Y."/>
            <person name="Liew Y.J."/>
            <person name="Baumgarten S."/>
            <person name="Simakov O."/>
            <person name="Wilson M."/>
            <person name="Piel J."/>
            <person name="Ashoor H."/>
            <person name="Bougouffa S."/>
            <person name="Bajic V.B."/>
            <person name="Ryu T."/>
            <person name="Ravasi T."/>
            <person name="Bayer T."/>
            <person name="Micklem G."/>
            <person name="Kim H."/>
            <person name="Bhak J."/>
            <person name="Lajeunesse T.C."/>
            <person name="Voolstra C.R."/>
        </authorList>
    </citation>
    <scope>NUCLEOTIDE SEQUENCE [LARGE SCALE GENOMIC DNA]</scope>
    <source>
        <strain evidence="2 3">CCMP2467</strain>
    </source>
</reference>
<dbReference type="Proteomes" id="UP000186817">
    <property type="component" value="Unassembled WGS sequence"/>
</dbReference>
<proteinExistence type="predicted"/>
<evidence type="ECO:0000313" key="2">
    <source>
        <dbReference type="EMBL" id="OLQ01748.1"/>
    </source>
</evidence>
<sequence length="382" mass="41558">MGCAAGGPLRGIEAGVAEALAPENCGGGTWQSSMTAQCVEEAAVRLTHGQEYDGEGARTPNALHGGQRWTNHQPRQARWRRLQGWRSSPAAFQMRVLPSWGRGGGFARSPIGHGEGIVERTDPLRQGGDVDVIEEGGGCREPAANMSRASRSDTPEVLLEELPVPRGPCAEVPYIVAAAQLVEVWMRQEQPTRANTGLRGLFRFQGLLAPACEMRTFRLQRDAGGAREHESVPALSAPAQLVPFCISFRATSFICVWRSKGPKVKEEKHREGRVMIWRAGDVLSQDRTQKEGNRKRAQRPWAAAQDPERRKQEESPTALGRGPGAQKEGNMKGAQREPSFLAAAHPSDSGAQKGNMKGAQKERNMKGAQREPSFLAAAHPSE</sequence>
<keyword evidence="3" id="KW-1185">Reference proteome</keyword>
<dbReference type="EMBL" id="LSRX01000282">
    <property type="protein sequence ID" value="OLQ01748.1"/>
    <property type="molecule type" value="Genomic_DNA"/>
</dbReference>
<evidence type="ECO:0000313" key="3">
    <source>
        <dbReference type="Proteomes" id="UP000186817"/>
    </source>
</evidence>
<evidence type="ECO:0000256" key="1">
    <source>
        <dbReference type="SAM" id="MobiDB-lite"/>
    </source>
</evidence>
<feature type="region of interest" description="Disordered" evidence="1">
    <location>
        <begin position="283"/>
        <end position="382"/>
    </location>
</feature>
<feature type="region of interest" description="Disordered" evidence="1">
    <location>
        <begin position="135"/>
        <end position="154"/>
    </location>
</feature>
<comment type="caution">
    <text evidence="2">The sequence shown here is derived from an EMBL/GenBank/DDBJ whole genome shotgun (WGS) entry which is preliminary data.</text>
</comment>
<name>A0A1Q9E2U1_SYMMI</name>
<feature type="region of interest" description="Disordered" evidence="1">
    <location>
        <begin position="51"/>
        <end position="74"/>
    </location>
</feature>
<gene>
    <name evidence="2" type="ORF">AK812_SmicGene15432</name>
</gene>
<protein>
    <submittedName>
        <fullName evidence="2">Uncharacterized protein</fullName>
    </submittedName>
</protein>
<feature type="compositionally biased region" description="Basic and acidic residues" evidence="1">
    <location>
        <begin position="359"/>
        <end position="369"/>
    </location>
</feature>
<dbReference type="OrthoDB" id="10377441at2759"/>
<organism evidence="2 3">
    <name type="scientific">Symbiodinium microadriaticum</name>
    <name type="common">Dinoflagellate</name>
    <name type="synonym">Zooxanthella microadriatica</name>
    <dbReference type="NCBI Taxonomy" id="2951"/>
    <lineage>
        <taxon>Eukaryota</taxon>
        <taxon>Sar</taxon>
        <taxon>Alveolata</taxon>
        <taxon>Dinophyceae</taxon>
        <taxon>Suessiales</taxon>
        <taxon>Symbiodiniaceae</taxon>
        <taxon>Symbiodinium</taxon>
    </lineage>
</organism>